<gene>
    <name evidence="8" type="ORF">HPBE_LOCUS2105</name>
</gene>
<evidence type="ECO:0000256" key="1">
    <source>
        <dbReference type="ARBA" id="ARBA00004370"/>
    </source>
</evidence>
<dbReference type="InterPro" id="IPR020894">
    <property type="entry name" value="Cadherin_CS"/>
</dbReference>
<dbReference type="Proteomes" id="UP000050761">
    <property type="component" value="Unassembled WGS sequence"/>
</dbReference>
<keyword evidence="2" id="KW-0677">Repeat</keyword>
<dbReference type="CDD" id="cd11304">
    <property type="entry name" value="Cadherin_repeat"/>
    <property type="match status" value="1"/>
</dbReference>
<organism evidence="9 10">
    <name type="scientific">Heligmosomoides polygyrus</name>
    <name type="common">Parasitic roundworm</name>
    <dbReference type="NCBI Taxonomy" id="6339"/>
    <lineage>
        <taxon>Eukaryota</taxon>
        <taxon>Metazoa</taxon>
        <taxon>Ecdysozoa</taxon>
        <taxon>Nematoda</taxon>
        <taxon>Chromadorea</taxon>
        <taxon>Rhabditida</taxon>
        <taxon>Rhabditina</taxon>
        <taxon>Rhabditomorpha</taxon>
        <taxon>Strongyloidea</taxon>
        <taxon>Heligmosomidae</taxon>
        <taxon>Heligmosomoides</taxon>
    </lineage>
</organism>
<evidence type="ECO:0000313" key="9">
    <source>
        <dbReference type="Proteomes" id="UP000050761"/>
    </source>
</evidence>
<dbReference type="SUPFAM" id="SSF49313">
    <property type="entry name" value="Cadherin-like"/>
    <property type="match status" value="1"/>
</dbReference>
<accession>A0A3P7TLQ2</accession>
<dbReference type="InterPro" id="IPR015919">
    <property type="entry name" value="Cadherin-like_sf"/>
</dbReference>
<dbReference type="GO" id="GO:0007156">
    <property type="term" value="P:homophilic cell adhesion via plasma membrane adhesion molecules"/>
    <property type="evidence" value="ECO:0007669"/>
    <property type="project" value="InterPro"/>
</dbReference>
<keyword evidence="3 5" id="KW-0106">Calcium</keyword>
<comment type="subcellular location">
    <subcellularLocation>
        <location evidence="1">Membrane</location>
    </subcellularLocation>
</comment>
<evidence type="ECO:0000313" key="8">
    <source>
        <dbReference type="EMBL" id="VDO23090.1"/>
    </source>
</evidence>
<dbReference type="OrthoDB" id="6252479at2759"/>
<evidence type="ECO:0000256" key="4">
    <source>
        <dbReference type="ARBA" id="ARBA00023136"/>
    </source>
</evidence>
<reference evidence="8 9" key="1">
    <citation type="submission" date="2018-11" db="EMBL/GenBank/DDBJ databases">
        <authorList>
            <consortium name="Pathogen Informatics"/>
        </authorList>
    </citation>
    <scope>NUCLEOTIDE SEQUENCE [LARGE SCALE GENOMIC DNA]</scope>
</reference>
<dbReference type="GO" id="GO:0005509">
    <property type="term" value="F:calcium ion binding"/>
    <property type="evidence" value="ECO:0007669"/>
    <property type="project" value="UniProtKB-UniRule"/>
</dbReference>
<evidence type="ECO:0000256" key="3">
    <source>
        <dbReference type="ARBA" id="ARBA00022837"/>
    </source>
</evidence>
<dbReference type="Gene3D" id="2.60.40.60">
    <property type="entry name" value="Cadherins"/>
    <property type="match status" value="1"/>
</dbReference>
<keyword evidence="9" id="KW-1185">Reference proteome</keyword>
<accession>A0A183F7G2</accession>
<protein>
    <submittedName>
        <fullName evidence="10">Cadherin domain-containing protein</fullName>
    </submittedName>
</protein>
<reference evidence="10" key="2">
    <citation type="submission" date="2019-09" db="UniProtKB">
        <authorList>
            <consortium name="WormBaseParasite"/>
        </authorList>
    </citation>
    <scope>IDENTIFICATION</scope>
</reference>
<proteinExistence type="predicted"/>
<feature type="compositionally biased region" description="Low complexity" evidence="6">
    <location>
        <begin position="139"/>
        <end position="160"/>
    </location>
</feature>
<evidence type="ECO:0000313" key="10">
    <source>
        <dbReference type="WBParaSite" id="HPBE_0000210401-mRNA-1"/>
    </source>
</evidence>
<dbReference type="PROSITE" id="PS00232">
    <property type="entry name" value="CADHERIN_1"/>
    <property type="match status" value="1"/>
</dbReference>
<evidence type="ECO:0000256" key="5">
    <source>
        <dbReference type="PROSITE-ProRule" id="PRU00043"/>
    </source>
</evidence>
<evidence type="ECO:0000259" key="7">
    <source>
        <dbReference type="PROSITE" id="PS50268"/>
    </source>
</evidence>
<feature type="region of interest" description="Disordered" evidence="6">
    <location>
        <begin position="124"/>
        <end position="173"/>
    </location>
</feature>
<dbReference type="PROSITE" id="PS50268">
    <property type="entry name" value="CADHERIN_2"/>
    <property type="match status" value="1"/>
</dbReference>
<feature type="region of interest" description="Disordered" evidence="6">
    <location>
        <begin position="366"/>
        <end position="402"/>
    </location>
</feature>
<feature type="compositionally biased region" description="Polar residues" evidence="6">
    <location>
        <begin position="368"/>
        <end position="390"/>
    </location>
</feature>
<keyword evidence="4" id="KW-0472">Membrane</keyword>
<feature type="domain" description="Cadherin" evidence="7">
    <location>
        <begin position="590"/>
        <end position="629"/>
    </location>
</feature>
<evidence type="ECO:0000256" key="6">
    <source>
        <dbReference type="SAM" id="MobiDB-lite"/>
    </source>
</evidence>
<dbReference type="InterPro" id="IPR002126">
    <property type="entry name" value="Cadherin-like_dom"/>
</dbReference>
<sequence length="810" mass="87905">MGKKGRPMPLFKISFDRMRWFEIGEIVSKELDDYVEYKVMINQRALVYVQYSLTKSGSYKFSVEAHDDGSIQTADIRVDVLSLSPTTRRSTTTSITTEMTTVSKETTSAADALQTTTPLMTTTTVPKTSEDFRETQTVSSASSEEPLTTTSSENESSTLTVVKGSTDGSSTEITDSEDFTLVALNNEFSSPQNSSEVEAGIEEGNTSLDKMVETTAPQLTSEDISQLRITTPVKFESTEAPSTVEDTTTVQMSAESTTTHLGDKLDVVFNGTQNGTFKIKEALNSGTLTVVKGSTDGSSTEITDSEDFTLVALNNEFSSPQNSSEVEAGIEEGNTSLDKMVETTAPQLTSEDISQLRITTPVKFESTEAPSTVEDTTTVQMSAESTTTHLGDSGSTEEESGDSIDVEVTELDVVFNGTQNGTFKIKEALNSGDLVRGLTISVRISPESKNSYTKLSLDNVDAVEIRPKLLFSGSKAHLFVKDPSLLTAPLKIKATVVFLQIMAERSNAASIKELTLVGSTKKPTSSSGAVSQSKGVVVEHSFSILEDSPSGTTVGQIKGGESKRVVGPPGLFSLLGSDLILSCPNEGSCLDYEKEQVHHVLLVDVQGKKSPPIYVKIKVEDVNDNRPRLEASDNFIRLSNNKLIMPFILQVIDEDEPTSNKNKLSLSGTAANFLAVKEISPNLYQADVVGFAPSGHHQLEVTVSDEVSTSSLDLEVHVQNSRSRAHFRRTKYSRSVTADKIHQGNQLVQVELEGVPIDEARFLILQGNPGWLSIDDYGGRVGVAKLLRCVQRWQRTSVLLCLLNLYPPLP</sequence>
<evidence type="ECO:0000256" key="2">
    <source>
        <dbReference type="ARBA" id="ARBA00022737"/>
    </source>
</evidence>
<name>A0A183F7G2_HELPZ</name>
<dbReference type="WBParaSite" id="HPBE_0000210401-mRNA-1">
    <property type="protein sequence ID" value="HPBE_0000210401-mRNA-1"/>
    <property type="gene ID" value="HPBE_0000210401"/>
</dbReference>
<dbReference type="GO" id="GO:0005886">
    <property type="term" value="C:plasma membrane"/>
    <property type="evidence" value="ECO:0007669"/>
    <property type="project" value="InterPro"/>
</dbReference>
<dbReference type="AlphaFoldDB" id="A0A183F7G2"/>
<dbReference type="EMBL" id="UZAH01002805">
    <property type="protein sequence ID" value="VDO23090.1"/>
    <property type="molecule type" value="Genomic_DNA"/>
</dbReference>